<keyword evidence="3" id="KW-0813">Transport</keyword>
<evidence type="ECO:0000256" key="3">
    <source>
        <dbReference type="ARBA" id="ARBA00022448"/>
    </source>
</evidence>
<feature type="transmembrane region" description="Helical" evidence="8">
    <location>
        <begin position="117"/>
        <end position="139"/>
    </location>
</feature>
<comment type="similarity">
    <text evidence="2">Belongs to the binding-protein-dependent transport system permease family. FecCD subfamily.</text>
</comment>
<accession>A0A172S024</accession>
<feature type="transmembrane region" description="Helical" evidence="8">
    <location>
        <begin position="183"/>
        <end position="204"/>
    </location>
</feature>
<dbReference type="AlphaFoldDB" id="A0A172S024"/>
<dbReference type="STRING" id="79604.AAY81_09370"/>
<comment type="subcellular location">
    <subcellularLocation>
        <location evidence="1">Cell membrane</location>
        <topology evidence="1">Multi-pass membrane protein</topology>
    </subcellularLocation>
</comment>
<dbReference type="CDD" id="cd06550">
    <property type="entry name" value="TM_ABC_iron-siderophores_like"/>
    <property type="match status" value="1"/>
</dbReference>
<feature type="transmembrane region" description="Helical" evidence="8">
    <location>
        <begin position="31"/>
        <end position="55"/>
    </location>
</feature>
<feature type="transmembrane region" description="Helical" evidence="8">
    <location>
        <begin position="224"/>
        <end position="244"/>
    </location>
</feature>
<proteinExistence type="inferred from homology"/>
<dbReference type="SUPFAM" id="SSF81345">
    <property type="entry name" value="ABC transporter involved in vitamin B12 uptake, BtuC"/>
    <property type="match status" value="1"/>
</dbReference>
<evidence type="ECO:0000256" key="1">
    <source>
        <dbReference type="ARBA" id="ARBA00004651"/>
    </source>
</evidence>
<keyword evidence="10" id="KW-1185">Reference proteome</keyword>
<dbReference type="OrthoDB" id="9782305at2"/>
<dbReference type="PANTHER" id="PTHR30472:SF25">
    <property type="entry name" value="ABC TRANSPORTER PERMEASE PROTEIN MJ0876-RELATED"/>
    <property type="match status" value="1"/>
</dbReference>
<organism evidence="9 10">
    <name type="scientific">Denitrobacterium detoxificans</name>
    <dbReference type="NCBI Taxonomy" id="79604"/>
    <lineage>
        <taxon>Bacteria</taxon>
        <taxon>Bacillati</taxon>
        <taxon>Actinomycetota</taxon>
        <taxon>Coriobacteriia</taxon>
        <taxon>Eggerthellales</taxon>
        <taxon>Eggerthellaceae</taxon>
        <taxon>Denitrobacterium</taxon>
    </lineage>
</organism>
<dbReference type="FunFam" id="1.10.3470.10:FF:000001">
    <property type="entry name" value="Vitamin B12 ABC transporter permease BtuC"/>
    <property type="match status" value="1"/>
</dbReference>
<sequence>MEEEKLTNTGLAARTEATRGVYAGYIRRKRLVMVLLAVVVLAIATLSMGMGSLGLSPSEVVMAVFGQGSTRAVAAVQNLRLPRVLTAIVAGIALSLAGCAYQSVLRNPLASASTLGISQGAAFGASVAIILLAGGASSSAAYEGVSTAEPISTALCAFAGAMLSTVVILLLSRVREMTPESIVLLGVALSAAFTAGTTLIQYFAEDSQVAAVVFWTFGDLSRVSKSQLAIMAGVTAVSAVFFFLERWKLNAMESGEVLAHGLGVSVNRVRLANMLFASAAASTVIAFCGIINFVGLVAPHIMRRLLGSDYRFLLPASALAGAGLLLVSDILCHVVVAPLILPISAITSFVGAPIFIYLLFKGVNR</sequence>
<evidence type="ECO:0000256" key="7">
    <source>
        <dbReference type="ARBA" id="ARBA00023136"/>
    </source>
</evidence>
<gene>
    <name evidence="9" type="ORF">SAMN02910314_00071</name>
</gene>
<evidence type="ECO:0000256" key="6">
    <source>
        <dbReference type="ARBA" id="ARBA00022989"/>
    </source>
</evidence>
<dbReference type="InterPro" id="IPR037294">
    <property type="entry name" value="ABC_BtuC-like"/>
</dbReference>
<dbReference type="GO" id="GO:0005886">
    <property type="term" value="C:plasma membrane"/>
    <property type="evidence" value="ECO:0007669"/>
    <property type="project" value="UniProtKB-SubCell"/>
</dbReference>
<dbReference type="GO" id="GO:0022857">
    <property type="term" value="F:transmembrane transporter activity"/>
    <property type="evidence" value="ECO:0007669"/>
    <property type="project" value="InterPro"/>
</dbReference>
<dbReference type="PANTHER" id="PTHR30472">
    <property type="entry name" value="FERRIC ENTEROBACTIN TRANSPORT SYSTEM PERMEASE PROTEIN"/>
    <property type="match status" value="1"/>
</dbReference>
<dbReference type="EMBL" id="FOEC01000001">
    <property type="protein sequence ID" value="SEO38496.1"/>
    <property type="molecule type" value="Genomic_DNA"/>
</dbReference>
<keyword evidence="6 8" id="KW-1133">Transmembrane helix</keyword>
<dbReference type="Pfam" id="PF01032">
    <property type="entry name" value="FecCD"/>
    <property type="match status" value="1"/>
</dbReference>
<dbReference type="KEGG" id="ddt:AAY81_09370"/>
<evidence type="ECO:0000256" key="5">
    <source>
        <dbReference type="ARBA" id="ARBA00022692"/>
    </source>
</evidence>
<dbReference type="GO" id="GO:0033214">
    <property type="term" value="P:siderophore-iron import into cell"/>
    <property type="evidence" value="ECO:0007669"/>
    <property type="project" value="TreeGrafter"/>
</dbReference>
<evidence type="ECO:0000256" key="4">
    <source>
        <dbReference type="ARBA" id="ARBA00022475"/>
    </source>
</evidence>
<keyword evidence="5 8" id="KW-0812">Transmembrane</keyword>
<protein>
    <submittedName>
        <fullName evidence="9">Iron complex transport system permease protein</fullName>
    </submittedName>
</protein>
<feature type="transmembrane region" description="Helical" evidence="8">
    <location>
        <begin position="84"/>
        <end position="105"/>
    </location>
</feature>
<dbReference type="PATRIC" id="fig|79604.3.peg.1880"/>
<dbReference type="Gene3D" id="1.10.3470.10">
    <property type="entry name" value="ABC transporter involved in vitamin B12 uptake, BtuC"/>
    <property type="match status" value="1"/>
</dbReference>
<evidence type="ECO:0000313" key="9">
    <source>
        <dbReference type="EMBL" id="SEO38496.1"/>
    </source>
</evidence>
<evidence type="ECO:0000256" key="2">
    <source>
        <dbReference type="ARBA" id="ARBA00007935"/>
    </source>
</evidence>
<name>A0A172S024_9ACTN</name>
<dbReference type="Proteomes" id="UP000182975">
    <property type="component" value="Unassembled WGS sequence"/>
</dbReference>
<keyword evidence="7 8" id="KW-0472">Membrane</keyword>
<evidence type="ECO:0000256" key="8">
    <source>
        <dbReference type="SAM" id="Phobius"/>
    </source>
</evidence>
<feature type="transmembrane region" description="Helical" evidence="8">
    <location>
        <begin position="275"/>
        <end position="298"/>
    </location>
</feature>
<keyword evidence="4" id="KW-1003">Cell membrane</keyword>
<reference evidence="10" key="1">
    <citation type="submission" date="2016-10" db="EMBL/GenBank/DDBJ databases">
        <authorList>
            <person name="Varghese N."/>
        </authorList>
    </citation>
    <scope>NUCLEOTIDE SEQUENCE [LARGE SCALE GENOMIC DNA]</scope>
    <source>
        <strain evidence="10">DSM 21843</strain>
    </source>
</reference>
<feature type="transmembrane region" description="Helical" evidence="8">
    <location>
        <begin position="310"/>
        <end position="327"/>
    </location>
</feature>
<dbReference type="InterPro" id="IPR000522">
    <property type="entry name" value="ABC_transptr_permease_BtuC"/>
</dbReference>
<feature type="transmembrane region" description="Helical" evidence="8">
    <location>
        <begin position="151"/>
        <end position="171"/>
    </location>
</feature>
<dbReference type="RefSeq" id="WP_066664348.1">
    <property type="nucleotide sequence ID" value="NZ_CP011402.1"/>
</dbReference>
<evidence type="ECO:0000313" key="10">
    <source>
        <dbReference type="Proteomes" id="UP000182975"/>
    </source>
</evidence>
<feature type="transmembrane region" description="Helical" evidence="8">
    <location>
        <begin position="339"/>
        <end position="360"/>
    </location>
</feature>